<evidence type="ECO:0000313" key="4">
    <source>
        <dbReference type="Proteomes" id="UP000824102"/>
    </source>
</evidence>
<reference evidence="3" key="2">
    <citation type="submission" date="2021-04" db="EMBL/GenBank/DDBJ databases">
        <authorList>
            <person name="Gilroy R."/>
        </authorList>
    </citation>
    <scope>NUCLEOTIDE SEQUENCE</scope>
    <source>
        <strain evidence="3">ChiW7-2402</strain>
    </source>
</reference>
<keyword evidence="2" id="KW-0472">Membrane</keyword>
<accession>A0A9D2G4P7</accession>
<feature type="transmembrane region" description="Helical" evidence="2">
    <location>
        <begin position="192"/>
        <end position="211"/>
    </location>
</feature>
<evidence type="ECO:0000256" key="2">
    <source>
        <dbReference type="SAM" id="Phobius"/>
    </source>
</evidence>
<feature type="transmembrane region" description="Helical" evidence="2">
    <location>
        <begin position="145"/>
        <end position="172"/>
    </location>
</feature>
<sequence length="233" mass="24914">MKQSAAAARPAKKPASARDRRRMEELRRAREEAYETALKKLSPLLLSVLLVGILVLALSFCDLAYIHNTDVGREVSVSLWSFALATVTGSFSSPAEVFGDIAVPFYYYAETGTILTGILSLLTILAVLALIVLSALLFAKRKYDLLPLVLFAAGVTVILLIGCLIAALSLNGSQILPIYCSGNPACSIRSDGWFPLLSGVAALILSVIATIRYRAARRLLENPAHPVRAGGAA</sequence>
<dbReference type="EMBL" id="DXBB01000028">
    <property type="protein sequence ID" value="HIZ72196.1"/>
    <property type="molecule type" value="Genomic_DNA"/>
</dbReference>
<evidence type="ECO:0000256" key="1">
    <source>
        <dbReference type="SAM" id="MobiDB-lite"/>
    </source>
</evidence>
<feature type="transmembrane region" description="Helical" evidence="2">
    <location>
        <begin position="114"/>
        <end position="138"/>
    </location>
</feature>
<gene>
    <name evidence="3" type="ORF">H9964_01285</name>
</gene>
<keyword evidence="2" id="KW-0812">Transmembrane</keyword>
<feature type="transmembrane region" description="Helical" evidence="2">
    <location>
        <begin position="44"/>
        <end position="65"/>
    </location>
</feature>
<evidence type="ECO:0000313" key="3">
    <source>
        <dbReference type="EMBL" id="HIZ72196.1"/>
    </source>
</evidence>
<proteinExistence type="predicted"/>
<protein>
    <submittedName>
        <fullName evidence="3">Uncharacterized protein</fullName>
    </submittedName>
</protein>
<name>A0A9D2G4P7_9FIRM</name>
<feature type="region of interest" description="Disordered" evidence="1">
    <location>
        <begin position="1"/>
        <end position="22"/>
    </location>
</feature>
<organism evidence="3 4">
    <name type="scientific">Candidatus Gallimonas intestinavium</name>
    <dbReference type="NCBI Taxonomy" id="2838603"/>
    <lineage>
        <taxon>Bacteria</taxon>
        <taxon>Bacillati</taxon>
        <taxon>Bacillota</taxon>
        <taxon>Clostridia</taxon>
        <taxon>Candidatus Gallimonas</taxon>
    </lineage>
</organism>
<comment type="caution">
    <text evidence="3">The sequence shown here is derived from an EMBL/GenBank/DDBJ whole genome shotgun (WGS) entry which is preliminary data.</text>
</comment>
<keyword evidence="2" id="KW-1133">Transmembrane helix</keyword>
<dbReference type="Proteomes" id="UP000824102">
    <property type="component" value="Unassembled WGS sequence"/>
</dbReference>
<dbReference type="AlphaFoldDB" id="A0A9D2G4P7"/>
<reference evidence="3" key="1">
    <citation type="journal article" date="2021" name="PeerJ">
        <title>Extensive microbial diversity within the chicken gut microbiome revealed by metagenomics and culture.</title>
        <authorList>
            <person name="Gilroy R."/>
            <person name="Ravi A."/>
            <person name="Getino M."/>
            <person name="Pursley I."/>
            <person name="Horton D.L."/>
            <person name="Alikhan N.F."/>
            <person name="Baker D."/>
            <person name="Gharbi K."/>
            <person name="Hall N."/>
            <person name="Watson M."/>
            <person name="Adriaenssens E.M."/>
            <person name="Foster-Nyarko E."/>
            <person name="Jarju S."/>
            <person name="Secka A."/>
            <person name="Antonio M."/>
            <person name="Oren A."/>
            <person name="Chaudhuri R.R."/>
            <person name="La Ragione R."/>
            <person name="Hildebrand F."/>
            <person name="Pallen M.J."/>
        </authorList>
    </citation>
    <scope>NUCLEOTIDE SEQUENCE</scope>
    <source>
        <strain evidence="3">ChiW7-2402</strain>
    </source>
</reference>